<evidence type="ECO:0000313" key="3">
    <source>
        <dbReference type="Proteomes" id="UP000004810"/>
    </source>
</evidence>
<comment type="caution">
    <text evidence="2">The sequence shown here is derived from an EMBL/GenBank/DDBJ whole genome shotgun (WGS) entry which is preliminary data.</text>
</comment>
<protein>
    <recommendedName>
        <fullName evidence="4">Transmembrane protein</fullName>
    </recommendedName>
</protein>
<evidence type="ECO:0008006" key="4">
    <source>
        <dbReference type="Google" id="ProtNLM"/>
    </source>
</evidence>
<dbReference type="AlphaFoldDB" id="J9DYZ4"/>
<accession>J9DYZ4</accession>
<name>J9DYZ4_WUCBA</name>
<feature type="transmembrane region" description="Helical" evidence="1">
    <location>
        <begin position="5"/>
        <end position="25"/>
    </location>
</feature>
<keyword evidence="1" id="KW-0812">Transmembrane</keyword>
<dbReference type="EMBL" id="ADBV01025615">
    <property type="protein sequence ID" value="EJW69797.1"/>
    <property type="molecule type" value="Genomic_DNA"/>
</dbReference>
<sequence>MLSLLFINVLLILLLLLLLSLLLFINILLMLLLLILLLLIILLLQLLLLLDIKVEKAKKIKNRWSDHLILNTKEILLSKLFFSSILSNNKQIFFLICNQ</sequence>
<evidence type="ECO:0000313" key="2">
    <source>
        <dbReference type="EMBL" id="EJW69797.1"/>
    </source>
</evidence>
<keyword evidence="1" id="KW-1133">Transmembrane helix</keyword>
<dbReference type="Proteomes" id="UP000004810">
    <property type="component" value="Unassembled WGS sequence"/>
</dbReference>
<evidence type="ECO:0000256" key="1">
    <source>
        <dbReference type="SAM" id="Phobius"/>
    </source>
</evidence>
<gene>
    <name evidence="2" type="ORF">WUBG_19296</name>
</gene>
<organism evidence="2 3">
    <name type="scientific">Wuchereria bancrofti</name>
    <dbReference type="NCBI Taxonomy" id="6293"/>
    <lineage>
        <taxon>Eukaryota</taxon>
        <taxon>Metazoa</taxon>
        <taxon>Ecdysozoa</taxon>
        <taxon>Nematoda</taxon>
        <taxon>Chromadorea</taxon>
        <taxon>Rhabditida</taxon>
        <taxon>Spirurina</taxon>
        <taxon>Spiruromorpha</taxon>
        <taxon>Filarioidea</taxon>
        <taxon>Onchocercidae</taxon>
        <taxon>Wuchereria</taxon>
    </lineage>
</organism>
<proteinExistence type="predicted"/>
<keyword evidence="1" id="KW-0472">Membrane</keyword>
<reference evidence="3" key="1">
    <citation type="submission" date="2012-08" db="EMBL/GenBank/DDBJ databases">
        <title>The Genome Sequence of Wuchereria bancrofti.</title>
        <authorList>
            <person name="Nutman T.B."/>
            <person name="Fink D.L."/>
            <person name="Russ C."/>
            <person name="Young S."/>
            <person name="Zeng Q."/>
            <person name="Koehrsen M."/>
            <person name="Alvarado L."/>
            <person name="Berlin A."/>
            <person name="Chapman S.B."/>
            <person name="Chen Z."/>
            <person name="Freedman E."/>
            <person name="Gellesch M."/>
            <person name="Goldberg J."/>
            <person name="Griggs A."/>
            <person name="Gujja S."/>
            <person name="Heilman E.R."/>
            <person name="Heiman D."/>
            <person name="Hepburn T."/>
            <person name="Howarth C."/>
            <person name="Jen D."/>
            <person name="Larson L."/>
            <person name="Lewis B."/>
            <person name="Mehta T."/>
            <person name="Park D."/>
            <person name="Pearson M."/>
            <person name="Roberts A."/>
            <person name="Saif S."/>
            <person name="Shea T."/>
            <person name="Shenoy N."/>
            <person name="Sisk P."/>
            <person name="Stolte C."/>
            <person name="Sykes S."/>
            <person name="Walk T."/>
            <person name="White J."/>
            <person name="Yandava C."/>
            <person name="Haas B."/>
            <person name="Henn M.R."/>
            <person name="Nusbaum C."/>
            <person name="Birren B."/>
        </authorList>
    </citation>
    <scope>NUCLEOTIDE SEQUENCE [LARGE SCALE GENOMIC DNA]</scope>
    <source>
        <strain evidence="3">NA</strain>
    </source>
</reference>
<feature type="transmembrane region" description="Helical" evidence="1">
    <location>
        <begin position="31"/>
        <end position="50"/>
    </location>
</feature>